<feature type="domain" description="HTH lysR-type" evidence="6">
    <location>
        <begin position="1"/>
        <end position="58"/>
    </location>
</feature>
<dbReference type="FunFam" id="1.10.10.10:FF:000001">
    <property type="entry name" value="LysR family transcriptional regulator"/>
    <property type="match status" value="1"/>
</dbReference>
<dbReference type="PRINTS" id="PR00039">
    <property type="entry name" value="HTHLYSR"/>
</dbReference>
<dbReference type="Pfam" id="PF03466">
    <property type="entry name" value="LysR_substrate"/>
    <property type="match status" value="1"/>
</dbReference>
<dbReference type="InterPro" id="IPR036390">
    <property type="entry name" value="WH_DNA-bd_sf"/>
</dbReference>
<name>A0ABC9QVE9_BACMY</name>
<dbReference type="InterPro" id="IPR036388">
    <property type="entry name" value="WH-like_DNA-bd_sf"/>
</dbReference>
<dbReference type="SUPFAM" id="SSF46785">
    <property type="entry name" value="Winged helix' DNA-binding domain"/>
    <property type="match status" value="1"/>
</dbReference>
<keyword evidence="4" id="KW-0238">DNA-binding</keyword>
<comment type="similarity">
    <text evidence="1">Belongs to the LysR transcriptional regulatory family.</text>
</comment>
<evidence type="ECO:0000313" key="7">
    <source>
        <dbReference type="EMBL" id="EJR29980.1"/>
    </source>
</evidence>
<dbReference type="Pfam" id="PF00126">
    <property type="entry name" value="HTH_1"/>
    <property type="match status" value="1"/>
</dbReference>
<evidence type="ECO:0000256" key="1">
    <source>
        <dbReference type="ARBA" id="ARBA00009437"/>
    </source>
</evidence>
<evidence type="ECO:0000256" key="2">
    <source>
        <dbReference type="ARBA" id="ARBA00018718"/>
    </source>
</evidence>
<evidence type="ECO:0000256" key="3">
    <source>
        <dbReference type="ARBA" id="ARBA00023015"/>
    </source>
</evidence>
<keyword evidence="5" id="KW-0804">Transcription</keyword>
<dbReference type="Gene3D" id="3.40.190.290">
    <property type="match status" value="1"/>
</dbReference>
<evidence type="ECO:0000256" key="5">
    <source>
        <dbReference type="ARBA" id="ARBA00023163"/>
    </source>
</evidence>
<protein>
    <recommendedName>
        <fullName evidence="2">HTH-type transcriptional regulator CzcR</fullName>
    </recommendedName>
</protein>
<dbReference type="Gene3D" id="1.10.10.10">
    <property type="entry name" value="Winged helix-like DNA-binding domain superfamily/Winged helix DNA-binding domain"/>
    <property type="match status" value="1"/>
</dbReference>
<dbReference type="SUPFAM" id="SSF53850">
    <property type="entry name" value="Periplasmic binding protein-like II"/>
    <property type="match status" value="1"/>
</dbReference>
<dbReference type="GO" id="GO:0003677">
    <property type="term" value="F:DNA binding"/>
    <property type="evidence" value="ECO:0007669"/>
    <property type="project" value="UniProtKB-KW"/>
</dbReference>
<dbReference type="PANTHER" id="PTHR30126">
    <property type="entry name" value="HTH-TYPE TRANSCRIPTIONAL REGULATOR"/>
    <property type="match status" value="1"/>
</dbReference>
<dbReference type="PANTHER" id="PTHR30126:SF40">
    <property type="entry name" value="HTH-TYPE TRANSCRIPTIONAL REGULATOR GLTR"/>
    <property type="match status" value="1"/>
</dbReference>
<proteinExistence type="inferred from homology"/>
<evidence type="ECO:0000259" key="6">
    <source>
        <dbReference type="PROSITE" id="PS50931"/>
    </source>
</evidence>
<accession>A0ABC9QVE9</accession>
<reference evidence="7 8" key="1">
    <citation type="submission" date="2012-04" db="EMBL/GenBank/DDBJ databases">
        <title>The Genome Sequence of Bacillus cereus VD078.</title>
        <authorList>
            <consortium name="The Broad Institute Genome Sequencing Platform"/>
            <consortium name="The Broad Institute Genome Sequencing Center for Infectious Disease"/>
            <person name="Feldgarden M."/>
            <person name="Van der Auwera G.A."/>
            <person name="Mahillon J."/>
            <person name="Duprez V."/>
            <person name="Timmery S."/>
            <person name="Mattelet C."/>
            <person name="Dierick K."/>
            <person name="Sun M."/>
            <person name="Yu Z."/>
            <person name="Zhu L."/>
            <person name="Hu X."/>
            <person name="Shank E.B."/>
            <person name="Swiecicka I."/>
            <person name="Hansen B.M."/>
            <person name="Andrup L."/>
            <person name="Young S.K."/>
            <person name="Zeng Q."/>
            <person name="Gargeya S."/>
            <person name="Fitzgerald M."/>
            <person name="Haas B."/>
            <person name="Abouelleil A."/>
            <person name="Alvarado L."/>
            <person name="Arachchi H.M."/>
            <person name="Berlin A."/>
            <person name="Chapman S.B."/>
            <person name="Goldberg J."/>
            <person name="Griggs A."/>
            <person name="Gujja S."/>
            <person name="Hansen M."/>
            <person name="Howarth C."/>
            <person name="Imamovic A."/>
            <person name="Larimer J."/>
            <person name="McCowen C."/>
            <person name="Montmayeur A."/>
            <person name="Murphy C."/>
            <person name="Neiman D."/>
            <person name="Pearson M."/>
            <person name="Priest M."/>
            <person name="Roberts A."/>
            <person name="Saif S."/>
            <person name="Shea T."/>
            <person name="Sisk P."/>
            <person name="Sykes S."/>
            <person name="Wortman J."/>
            <person name="Nusbaum C."/>
            <person name="Birren B."/>
        </authorList>
    </citation>
    <scope>NUCLEOTIDE SEQUENCE [LARGE SCALE GENOMIC DNA]</scope>
    <source>
        <strain evidence="7 8">VD078</strain>
    </source>
</reference>
<dbReference type="RefSeq" id="WP_002169811.1">
    <property type="nucleotide sequence ID" value="NZ_JH792253.1"/>
</dbReference>
<gene>
    <name evidence="7" type="ORF">III_05749</name>
</gene>
<dbReference type="InterPro" id="IPR000847">
    <property type="entry name" value="LysR_HTH_N"/>
</dbReference>
<organism evidence="7 8">
    <name type="scientific">Bacillus mycoides</name>
    <dbReference type="NCBI Taxonomy" id="1405"/>
    <lineage>
        <taxon>Bacteria</taxon>
        <taxon>Bacillati</taxon>
        <taxon>Bacillota</taxon>
        <taxon>Bacilli</taxon>
        <taxon>Bacillales</taxon>
        <taxon>Bacillaceae</taxon>
        <taxon>Bacillus</taxon>
        <taxon>Bacillus cereus group</taxon>
    </lineage>
</organism>
<keyword evidence="3" id="KW-0805">Transcription regulation</keyword>
<dbReference type="AlphaFoldDB" id="A0ABC9QVE9"/>
<comment type="caution">
    <text evidence="7">The sequence shown here is derived from an EMBL/GenBank/DDBJ whole genome shotgun (WGS) entry which is preliminary data.</text>
</comment>
<dbReference type="InterPro" id="IPR005119">
    <property type="entry name" value="LysR_subst-bd"/>
</dbReference>
<dbReference type="CDD" id="cd05466">
    <property type="entry name" value="PBP2_LTTR_substrate"/>
    <property type="match status" value="1"/>
</dbReference>
<evidence type="ECO:0000313" key="8">
    <source>
        <dbReference type="Proteomes" id="UP000006976"/>
    </source>
</evidence>
<sequence length="289" mass="32833">MSIIKYEIFEAVIKTGSFTKASKILNMTQSAVSHAISNLEKELGTSLFTRNGRSITLTPNGAKAYEYINEILTINRKLVKTDFSDPSRLPKTLTIGTFTSIKNHILPQIIKNFNSLYPFIELVIFEGTYDEIEDWALNRVIDLGFTITENPNLVSIPFLEDELVIAAPNGVEIYQNDSLLSDFFQKNSIIMPAAPYRKQVENFLNKHNLVPNIHSHISDCNTIVKMVNLGIGISIGPKLFLKSFEHIQIHKLPDRHYRNIYISHPIPTMDTPTQGHYVQEFIKIARNSI</sequence>
<evidence type="ECO:0000256" key="4">
    <source>
        <dbReference type="ARBA" id="ARBA00023125"/>
    </source>
</evidence>
<dbReference type="PROSITE" id="PS50931">
    <property type="entry name" value="HTH_LYSR"/>
    <property type="match status" value="1"/>
</dbReference>
<dbReference type="Proteomes" id="UP000006976">
    <property type="component" value="Unassembled WGS sequence"/>
</dbReference>
<dbReference type="EMBL" id="AHEV01000051">
    <property type="protein sequence ID" value="EJR29980.1"/>
    <property type="molecule type" value="Genomic_DNA"/>
</dbReference>